<dbReference type="Proteomes" id="UP000001940">
    <property type="component" value="Chromosome V"/>
</dbReference>
<dbReference type="InterPro" id="IPR002401">
    <property type="entry name" value="Cyt_P450_E_grp-I"/>
</dbReference>
<dbReference type="SMR" id="G5ECD0"/>
<dbReference type="Reactome" id="R-CEL-211935">
    <property type="pathway name" value="Fatty acids"/>
</dbReference>
<feature type="signal peptide" evidence="9">
    <location>
        <begin position="1"/>
        <end position="16"/>
    </location>
</feature>
<dbReference type="Reactome" id="R-CEL-211981">
    <property type="pathway name" value="Xenobiotics"/>
</dbReference>
<evidence type="ECO:0000313" key="10">
    <source>
        <dbReference type="EMBL" id="CAB01123.2"/>
    </source>
</evidence>
<dbReference type="PaxDb" id="6239-C06B3.3"/>
<dbReference type="PIR" id="T18989">
    <property type="entry name" value="T18989"/>
</dbReference>
<dbReference type="SUPFAM" id="SSF48264">
    <property type="entry name" value="Cytochrome P450"/>
    <property type="match status" value="1"/>
</dbReference>
<evidence type="ECO:0000256" key="2">
    <source>
        <dbReference type="ARBA" id="ARBA00010617"/>
    </source>
</evidence>
<dbReference type="OMA" id="EMVEYMQ"/>
<dbReference type="Reactome" id="R-CEL-9027307">
    <property type="pathway name" value="Biosynthesis of maresin-like SPMs"/>
</dbReference>
<dbReference type="PRINTS" id="PR00385">
    <property type="entry name" value="P450"/>
</dbReference>
<name>G5ECD0_CAEEL</name>
<evidence type="ECO:0000256" key="6">
    <source>
        <dbReference type="ARBA" id="ARBA00023033"/>
    </source>
</evidence>
<evidence type="ECO:0007829" key="13">
    <source>
        <dbReference type="PeptideAtlas" id="G5ECD0"/>
    </source>
</evidence>
<keyword evidence="6 8" id="KW-0503">Monooxygenase</keyword>
<dbReference type="FunFam" id="1.10.630.10:FF:000036">
    <property type="entry name" value="CYtochrome P450 family"/>
    <property type="match status" value="1"/>
</dbReference>
<dbReference type="OrthoDB" id="2789670at2759"/>
<dbReference type="InParanoid" id="G5ECD0"/>
<reference evidence="10 11" key="1">
    <citation type="journal article" date="1998" name="Science">
        <title>Genome sequence of the nematode C. elegans: a platform for investigating biology.</title>
        <authorList>
            <consortium name="The C. elegans sequencing consortium"/>
            <person name="Sulson J.E."/>
            <person name="Waterston R."/>
        </authorList>
    </citation>
    <scope>NUCLEOTIDE SEQUENCE [LARGE SCALE GENOMIC DNA]</scope>
    <source>
        <strain evidence="10 11">Bristol N2</strain>
    </source>
</reference>
<dbReference type="AGR" id="WB:WBGene00007362"/>
<dbReference type="Reactome" id="R-CEL-2142816">
    <property type="pathway name" value="Synthesis of (16-20)-hydroxyeicosatetraenoic acids (HETE)"/>
</dbReference>
<dbReference type="CDD" id="cd20617">
    <property type="entry name" value="CYP1_2-like"/>
    <property type="match status" value="1"/>
</dbReference>
<dbReference type="GO" id="GO:0005737">
    <property type="term" value="C:cytoplasm"/>
    <property type="evidence" value="ECO:0000318"/>
    <property type="project" value="GO_Central"/>
</dbReference>
<dbReference type="KEGG" id="cel:CELE_C06B3.3"/>
<dbReference type="PRINTS" id="PR00463">
    <property type="entry name" value="EP450I"/>
</dbReference>
<dbReference type="InterPro" id="IPR001128">
    <property type="entry name" value="Cyt_P450"/>
</dbReference>
<dbReference type="WormBase" id="C06B3.3">
    <property type="protein sequence ID" value="CE27662"/>
    <property type="gene ID" value="WBGene00007362"/>
    <property type="gene designation" value="cyp-35C1"/>
</dbReference>
<dbReference type="GO" id="GO:0016712">
    <property type="term" value="F:oxidoreductase activity, acting on paired donors, with incorporation or reduction of molecular oxygen, reduced flavin or flavoprotein as one donor, and incorporation of one atom of oxygen"/>
    <property type="evidence" value="ECO:0000318"/>
    <property type="project" value="GO_Central"/>
</dbReference>
<dbReference type="Reactome" id="R-CEL-9753281">
    <property type="pathway name" value="Paracetamol ADME"/>
</dbReference>
<dbReference type="InterPro" id="IPR050182">
    <property type="entry name" value="Cytochrome_P450_fam2"/>
</dbReference>
<dbReference type="GO" id="GO:0006082">
    <property type="term" value="P:organic acid metabolic process"/>
    <property type="evidence" value="ECO:0000318"/>
    <property type="project" value="GO_Central"/>
</dbReference>
<dbReference type="GO" id="GO:0006805">
    <property type="term" value="P:xenobiotic metabolic process"/>
    <property type="evidence" value="ECO:0000318"/>
    <property type="project" value="GO_Central"/>
</dbReference>
<dbReference type="PROSITE" id="PS00086">
    <property type="entry name" value="CYTOCHROME_P450"/>
    <property type="match status" value="1"/>
</dbReference>
<dbReference type="CTD" id="179885"/>
<dbReference type="Bgee" id="WBGene00007362">
    <property type="expression patterns" value="Expressed in material anatomical entity and 5 other cell types or tissues"/>
</dbReference>
<feature type="chain" id="PRO_5003475906" evidence="9">
    <location>
        <begin position="17"/>
        <end position="495"/>
    </location>
</feature>
<dbReference type="PANTHER" id="PTHR24300:SF114">
    <property type="entry name" value="CYTOCHROME P450 FAMILY"/>
    <property type="match status" value="1"/>
</dbReference>
<dbReference type="GO" id="GO:0020037">
    <property type="term" value="F:heme binding"/>
    <property type="evidence" value="ECO:0000318"/>
    <property type="project" value="GO_Central"/>
</dbReference>
<evidence type="ECO:0000313" key="11">
    <source>
        <dbReference type="Proteomes" id="UP000001940"/>
    </source>
</evidence>
<evidence type="ECO:0000256" key="4">
    <source>
        <dbReference type="ARBA" id="ARBA00023002"/>
    </source>
</evidence>
<evidence type="ECO:0000256" key="8">
    <source>
        <dbReference type="RuleBase" id="RU000461"/>
    </source>
</evidence>
<dbReference type="PeptideAtlas" id="G5ECD0"/>
<dbReference type="EMBL" id="BX284605">
    <property type="protein sequence ID" value="CAB01123.2"/>
    <property type="molecule type" value="Genomic_DNA"/>
</dbReference>
<dbReference type="InterPro" id="IPR017972">
    <property type="entry name" value="Cyt_P450_CS"/>
</dbReference>
<comment type="cofactor">
    <cofactor evidence="1 7">
        <name>heme</name>
        <dbReference type="ChEBI" id="CHEBI:30413"/>
    </cofactor>
</comment>
<gene>
    <name evidence="12" type="primary">cyp-35c1</name>
    <name evidence="10" type="synonym">cyp-35C1</name>
    <name evidence="12" type="ORF">C06B3.3</name>
    <name evidence="10" type="ORF">CELE_C06B3.3</name>
</gene>
<dbReference type="HOGENOM" id="CLU_001570_22_3_1"/>
<sequence length="495" mass="56916">MFFILLFVSIISFLTARQFLKAKRLPPGPFSLPLIGNAHQVGYQLWRTGGVTNMLNHFRKEYGDIFTLWLGPIPHVNITNYELSHEVFVKNSTKYADKHVSPMIDYVRKGNGVFFSNGDKWQELRRFSMLTMRNMGMGRDLMEEKILSELDARCAEINEKSIDGTTVLQVNEFFDLTVGSIINNMLLGFRFDERTKSRFLTMKHMFDEGMDKMTPLFFTLPVWALQKFLAKDFNSIIKDQFEIIDYVSVDAIKRSRDFMNGDYEIDPNNVEDIVDAFLLKMKQNPKSDVYDENNLKMLITDLWITGQETTTTTLVSAFIQFLNNPQVMDTVQKELIKVTNGGSRQLSLRDKTETPYLNATIAEVQRHASILNINFWRINNEPTVIGGHPVDSGCLIASQLSALHTNEKIFENPEKFNPERFIRNENLMQQTIPFGIGKRSCLGESLARAELYLIIGNLLLRYNFESSGKMPSTRETVPFGFAKRCEAFDMKVTKI</sequence>
<dbReference type="Gene3D" id="1.10.630.10">
    <property type="entry name" value="Cytochrome P450"/>
    <property type="match status" value="1"/>
</dbReference>
<dbReference type="Reactome" id="R-CEL-211945">
    <property type="pathway name" value="Phase I - Functionalization of compounds"/>
</dbReference>
<keyword evidence="4 8" id="KW-0560">Oxidoreductase</keyword>
<dbReference type="GeneID" id="179885"/>
<keyword evidence="7 8" id="KW-0349">Heme</keyword>
<dbReference type="Reactome" id="R-CEL-2142670">
    <property type="pathway name" value="Synthesis of epoxy (EET) and dihydroxyeicosatrienoic acids (DHET)"/>
</dbReference>
<dbReference type="Pfam" id="PF00067">
    <property type="entry name" value="p450"/>
    <property type="match status" value="1"/>
</dbReference>
<dbReference type="STRING" id="6239.C06B3.3.1"/>
<dbReference type="Reactome" id="R-CEL-211999">
    <property type="pathway name" value="CYP2E1 reactions"/>
</dbReference>
<keyword evidence="13" id="KW-1267">Proteomics identification</keyword>
<dbReference type="Reactome" id="R-CEL-5423646">
    <property type="pathway name" value="Aflatoxin activation and detoxification"/>
</dbReference>
<comment type="similarity">
    <text evidence="2 8">Belongs to the cytochrome P450 family.</text>
</comment>
<evidence type="ECO:0000256" key="3">
    <source>
        <dbReference type="ARBA" id="ARBA00022723"/>
    </source>
</evidence>
<keyword evidence="11" id="KW-1185">Reference proteome</keyword>
<evidence type="ECO:0000256" key="7">
    <source>
        <dbReference type="PIRSR" id="PIRSR602401-1"/>
    </source>
</evidence>
<evidence type="ECO:0000256" key="5">
    <source>
        <dbReference type="ARBA" id="ARBA00023004"/>
    </source>
</evidence>
<evidence type="ECO:0000313" key="12">
    <source>
        <dbReference type="WormBase" id="C06B3.3"/>
    </source>
</evidence>
<dbReference type="Reactome" id="R-CEL-211958">
    <property type="pathway name" value="Miscellaneous substrates"/>
</dbReference>
<accession>G5ECD0</accession>
<evidence type="ECO:0000256" key="9">
    <source>
        <dbReference type="SAM" id="SignalP"/>
    </source>
</evidence>
<dbReference type="RefSeq" id="NP_741638.1">
    <property type="nucleotide sequence ID" value="NM_171550.6"/>
</dbReference>
<protein>
    <submittedName>
        <fullName evidence="10">CYtochrome P450 family</fullName>
    </submittedName>
</protein>
<dbReference type="Reactome" id="R-CEL-9749641">
    <property type="pathway name" value="Aspirin ADME"/>
</dbReference>
<dbReference type="GO" id="GO:0005506">
    <property type="term" value="F:iron ion binding"/>
    <property type="evidence" value="ECO:0007669"/>
    <property type="project" value="InterPro"/>
</dbReference>
<dbReference type="eggNOG" id="KOG0156">
    <property type="taxonomic scope" value="Eukaryota"/>
</dbReference>
<proteinExistence type="evidence at protein level"/>
<feature type="binding site" description="axial binding residue" evidence="7">
    <location>
        <position position="441"/>
    </location>
    <ligand>
        <name>heme</name>
        <dbReference type="ChEBI" id="CHEBI:30413"/>
    </ligand>
    <ligandPart>
        <name>Fe</name>
        <dbReference type="ChEBI" id="CHEBI:18248"/>
    </ligandPart>
</feature>
<dbReference type="AlphaFoldDB" id="G5ECD0"/>
<organism evidence="10 11">
    <name type="scientific">Caenorhabditis elegans</name>
    <dbReference type="NCBI Taxonomy" id="6239"/>
    <lineage>
        <taxon>Eukaryota</taxon>
        <taxon>Metazoa</taxon>
        <taxon>Ecdysozoa</taxon>
        <taxon>Nematoda</taxon>
        <taxon>Chromadorea</taxon>
        <taxon>Rhabditida</taxon>
        <taxon>Rhabditina</taxon>
        <taxon>Rhabditomorpha</taxon>
        <taxon>Rhabditoidea</taxon>
        <taxon>Rhabditidae</taxon>
        <taxon>Peloderinae</taxon>
        <taxon>Caenorhabditis</taxon>
    </lineage>
</organism>
<dbReference type="PhylomeDB" id="G5ECD0"/>
<dbReference type="FunCoup" id="G5ECD0">
    <property type="interactions" value="56"/>
</dbReference>
<keyword evidence="5 7" id="KW-0408">Iron</keyword>
<dbReference type="PANTHER" id="PTHR24300">
    <property type="entry name" value="CYTOCHROME P450 508A4-RELATED"/>
    <property type="match status" value="1"/>
</dbReference>
<keyword evidence="9" id="KW-0732">Signal</keyword>
<evidence type="ECO:0000256" key="1">
    <source>
        <dbReference type="ARBA" id="ARBA00001971"/>
    </source>
</evidence>
<dbReference type="GO" id="GO:0009410">
    <property type="term" value="P:response to xenobiotic stimulus"/>
    <property type="evidence" value="ECO:0000316"/>
    <property type="project" value="WormBase"/>
</dbReference>
<keyword evidence="3 7" id="KW-0479">Metal-binding</keyword>
<dbReference type="InterPro" id="IPR036396">
    <property type="entry name" value="Cyt_P450_sf"/>
</dbReference>